<dbReference type="Gene3D" id="1.10.3730.20">
    <property type="match status" value="1"/>
</dbReference>
<dbReference type="Proteomes" id="UP000184600">
    <property type="component" value="Unassembled WGS sequence"/>
</dbReference>
<name>A0A1M7YR51_9VIBR</name>
<keyword evidence="1" id="KW-0472">Membrane</keyword>
<keyword evidence="1" id="KW-1133">Transmembrane helix</keyword>
<feature type="domain" description="EamA" evidence="2">
    <location>
        <begin position="9"/>
        <end position="142"/>
    </location>
</feature>
<dbReference type="GO" id="GO:0016020">
    <property type="term" value="C:membrane"/>
    <property type="evidence" value="ECO:0007669"/>
    <property type="project" value="InterPro"/>
</dbReference>
<proteinExistence type="predicted"/>
<feature type="transmembrane region" description="Helical" evidence="1">
    <location>
        <begin position="156"/>
        <end position="179"/>
    </location>
</feature>
<dbReference type="EMBL" id="FRFG01000011">
    <property type="protein sequence ID" value="SHO55109.1"/>
    <property type="molecule type" value="Genomic_DNA"/>
</dbReference>
<feature type="transmembrane region" description="Helical" evidence="1">
    <location>
        <begin position="252"/>
        <end position="272"/>
    </location>
</feature>
<protein>
    <submittedName>
        <fullName evidence="3">Putative DMT superfamily transporter inner membrane protein</fullName>
    </submittedName>
</protein>
<sequence length="307" mass="32823">MFGNNPTTSGVLIVVIASVIWGTTGTAASLIPDVSALAIGAFAMGGGGLLLFFNARHTLRQDKTRLLARPGLLLCGGLSVAIYPLAFYSSMRFSGVAIGTVISIASAPLFTVLLERLISKKYVSLKWFISFLFGTAGIVLMTMGRQDSVIQNQGHLLRYCGVGLGLIAGLGYSAYSWCARQMIENGVHSKSSMAGMFGLAACLLLPSLFLTGDHLFADGKHIAVAMYMAVVPMFVGYLLFGYGLRYIEASQATLITLLEPVVAALFAVFFVGEKFSTTGWYGMGLIAVCLLFQVVKWPVVKAWVPDS</sequence>
<feature type="transmembrane region" description="Helical" evidence="1">
    <location>
        <begin position="12"/>
        <end position="31"/>
    </location>
</feature>
<dbReference type="SUPFAM" id="SSF103481">
    <property type="entry name" value="Multidrug resistance efflux transporter EmrE"/>
    <property type="match status" value="2"/>
</dbReference>
<evidence type="ECO:0000256" key="1">
    <source>
        <dbReference type="SAM" id="Phobius"/>
    </source>
</evidence>
<dbReference type="OrthoDB" id="9787117at2"/>
<dbReference type="PANTHER" id="PTHR22911:SF79">
    <property type="entry name" value="MOBA-LIKE NTP TRANSFERASE DOMAIN-CONTAINING PROTEIN"/>
    <property type="match status" value="1"/>
</dbReference>
<feature type="transmembrane region" description="Helical" evidence="1">
    <location>
        <begin position="67"/>
        <end position="87"/>
    </location>
</feature>
<evidence type="ECO:0000259" key="2">
    <source>
        <dbReference type="Pfam" id="PF00892"/>
    </source>
</evidence>
<evidence type="ECO:0000313" key="3">
    <source>
        <dbReference type="EMBL" id="SHO55109.1"/>
    </source>
</evidence>
<keyword evidence="1" id="KW-0812">Transmembrane</keyword>
<accession>A0A1M7YR51</accession>
<dbReference type="RefSeq" id="WP_073580007.1">
    <property type="nucleotide sequence ID" value="NZ_AP024897.1"/>
</dbReference>
<feature type="domain" description="EamA" evidence="2">
    <location>
        <begin position="161"/>
        <end position="291"/>
    </location>
</feature>
<dbReference type="Pfam" id="PF00892">
    <property type="entry name" value="EamA"/>
    <property type="match status" value="2"/>
</dbReference>
<dbReference type="InterPro" id="IPR037185">
    <property type="entry name" value="EmrE-like"/>
</dbReference>
<keyword evidence="4" id="KW-1185">Reference proteome</keyword>
<feature type="transmembrane region" description="Helical" evidence="1">
    <location>
        <begin position="125"/>
        <end position="144"/>
    </location>
</feature>
<gene>
    <name evidence="3" type="ORF">VQ7734_00828</name>
</gene>
<feature type="transmembrane region" description="Helical" evidence="1">
    <location>
        <begin position="222"/>
        <end position="240"/>
    </location>
</feature>
<evidence type="ECO:0000313" key="4">
    <source>
        <dbReference type="Proteomes" id="UP000184600"/>
    </source>
</evidence>
<feature type="transmembrane region" description="Helical" evidence="1">
    <location>
        <begin position="37"/>
        <end position="55"/>
    </location>
</feature>
<dbReference type="STRING" id="1117707.VQ7734_00828"/>
<reference evidence="4" key="1">
    <citation type="submission" date="2016-12" db="EMBL/GenBank/DDBJ databases">
        <authorList>
            <person name="Rodrigo-Torres L."/>
            <person name="Arahal R.D."/>
            <person name="Lucena T."/>
        </authorList>
    </citation>
    <scope>NUCLEOTIDE SEQUENCE [LARGE SCALE GENOMIC DNA]</scope>
</reference>
<dbReference type="InterPro" id="IPR000620">
    <property type="entry name" value="EamA_dom"/>
</dbReference>
<feature type="transmembrane region" description="Helical" evidence="1">
    <location>
        <begin position="191"/>
        <end position="210"/>
    </location>
</feature>
<feature type="transmembrane region" description="Helical" evidence="1">
    <location>
        <begin position="93"/>
        <end position="113"/>
    </location>
</feature>
<organism evidence="3 4">
    <name type="scientific">Vibrio quintilis</name>
    <dbReference type="NCBI Taxonomy" id="1117707"/>
    <lineage>
        <taxon>Bacteria</taxon>
        <taxon>Pseudomonadati</taxon>
        <taxon>Pseudomonadota</taxon>
        <taxon>Gammaproteobacteria</taxon>
        <taxon>Vibrionales</taxon>
        <taxon>Vibrionaceae</taxon>
        <taxon>Vibrio</taxon>
    </lineage>
</organism>
<feature type="transmembrane region" description="Helical" evidence="1">
    <location>
        <begin position="278"/>
        <end position="295"/>
    </location>
</feature>
<dbReference type="PANTHER" id="PTHR22911">
    <property type="entry name" value="ACYL-MALONYL CONDENSING ENZYME-RELATED"/>
    <property type="match status" value="1"/>
</dbReference>
<dbReference type="AlphaFoldDB" id="A0A1M7YR51"/>